<name>A0A1H0RNF2_9BACI</name>
<dbReference type="Gene3D" id="4.10.810.10">
    <property type="entry name" value="Virus Scaffolding Protein, Chain A"/>
    <property type="match status" value="1"/>
</dbReference>
<keyword evidence="3" id="KW-1185">Reference proteome</keyword>
<accession>A0A1H0RNF2</accession>
<dbReference type="SMART" id="SM00914">
    <property type="entry name" value="IDEAL"/>
    <property type="match status" value="1"/>
</dbReference>
<dbReference type="EMBL" id="FNJU01000002">
    <property type="protein sequence ID" value="SDP30508.1"/>
    <property type="molecule type" value="Genomic_DNA"/>
</dbReference>
<evidence type="ECO:0000259" key="1">
    <source>
        <dbReference type="SMART" id="SM00914"/>
    </source>
</evidence>
<dbReference type="Pfam" id="PF08858">
    <property type="entry name" value="IDEAL"/>
    <property type="match status" value="1"/>
</dbReference>
<feature type="domain" description="IDEAL" evidence="1">
    <location>
        <begin position="32"/>
        <end position="68"/>
    </location>
</feature>
<dbReference type="STRING" id="930152.SAMN05216565_102285"/>
<dbReference type="InterPro" id="IPR014957">
    <property type="entry name" value="IDEAL_dom"/>
</dbReference>
<dbReference type="AlphaFoldDB" id="A0A1H0RNF2"/>
<evidence type="ECO:0000313" key="3">
    <source>
        <dbReference type="Proteomes" id="UP000199159"/>
    </source>
</evidence>
<sequence length="79" mass="9353">MSHLNKHQKNEIVPFTAVTNETSMYQKEAEMVLLKSQISFQKGQLLDKIDKTLINRDEQKFSELSKQYIQLLNQYSYLN</sequence>
<proteinExistence type="predicted"/>
<evidence type="ECO:0000313" key="2">
    <source>
        <dbReference type="EMBL" id="SDP30508.1"/>
    </source>
</evidence>
<protein>
    <submittedName>
        <fullName evidence="2">IDEAL domain-containing protein</fullName>
    </submittedName>
</protein>
<gene>
    <name evidence="2" type="ORF">SAMN05216565_102285</name>
</gene>
<dbReference type="OrthoDB" id="2881977at2"/>
<reference evidence="3" key="1">
    <citation type="submission" date="2016-10" db="EMBL/GenBank/DDBJ databases">
        <authorList>
            <person name="Varghese N."/>
            <person name="Submissions S."/>
        </authorList>
    </citation>
    <scope>NUCLEOTIDE SEQUENCE [LARGE SCALE GENOMIC DNA]</scope>
    <source>
        <strain evidence="3">IBRC-M10078</strain>
    </source>
</reference>
<dbReference type="InterPro" id="IPR027393">
    <property type="entry name" value="Virus_scaffolding_prot_C"/>
</dbReference>
<dbReference type="RefSeq" id="WP_090850662.1">
    <property type="nucleotide sequence ID" value="NZ_FNJU01000002.1"/>
</dbReference>
<dbReference type="Proteomes" id="UP000199159">
    <property type="component" value="Unassembled WGS sequence"/>
</dbReference>
<organism evidence="2 3">
    <name type="scientific">Litchfieldia salsa</name>
    <dbReference type="NCBI Taxonomy" id="930152"/>
    <lineage>
        <taxon>Bacteria</taxon>
        <taxon>Bacillati</taxon>
        <taxon>Bacillota</taxon>
        <taxon>Bacilli</taxon>
        <taxon>Bacillales</taxon>
        <taxon>Bacillaceae</taxon>
        <taxon>Litchfieldia</taxon>
    </lineage>
</organism>